<reference evidence="3" key="1">
    <citation type="journal article" date="2019" name="Int. J. Syst. Evol. Microbiol.">
        <title>The Global Catalogue of Microorganisms (GCM) 10K type strain sequencing project: providing services to taxonomists for standard genome sequencing and annotation.</title>
        <authorList>
            <consortium name="The Broad Institute Genomics Platform"/>
            <consortium name="The Broad Institute Genome Sequencing Center for Infectious Disease"/>
            <person name="Wu L."/>
            <person name="Ma J."/>
        </authorList>
    </citation>
    <scope>NUCLEOTIDE SEQUENCE [LARGE SCALE GENOMIC DNA]</scope>
    <source>
        <strain evidence="3">NBRC 110140</strain>
    </source>
</reference>
<keyword evidence="1" id="KW-1133">Transmembrane helix</keyword>
<comment type="caution">
    <text evidence="2">The sequence shown here is derived from an EMBL/GenBank/DDBJ whole genome shotgun (WGS) entry which is preliminary data.</text>
</comment>
<dbReference type="EMBL" id="BSNN01000002">
    <property type="protein sequence ID" value="GLQ34165.1"/>
    <property type="molecule type" value="Genomic_DNA"/>
</dbReference>
<feature type="transmembrane region" description="Helical" evidence="1">
    <location>
        <begin position="6"/>
        <end position="27"/>
    </location>
</feature>
<name>A0ABQ5VS92_9RHOB</name>
<organism evidence="2 3">
    <name type="scientific">Amylibacter marinus</name>
    <dbReference type="NCBI Taxonomy" id="1475483"/>
    <lineage>
        <taxon>Bacteria</taxon>
        <taxon>Pseudomonadati</taxon>
        <taxon>Pseudomonadota</taxon>
        <taxon>Alphaproteobacteria</taxon>
        <taxon>Rhodobacterales</taxon>
        <taxon>Paracoccaceae</taxon>
        <taxon>Amylibacter</taxon>
    </lineage>
</organism>
<proteinExistence type="predicted"/>
<keyword evidence="1" id="KW-0472">Membrane</keyword>
<sequence length="62" mass="6942">MMIDFTLTPALATLIFVIACYAGFSYRRTWKREGPRYQYWIFGALAAVGFAILAFVPMSVAG</sequence>
<evidence type="ECO:0000313" key="2">
    <source>
        <dbReference type="EMBL" id="GLQ34165.1"/>
    </source>
</evidence>
<keyword evidence="1" id="KW-0812">Transmembrane</keyword>
<dbReference type="Proteomes" id="UP001156694">
    <property type="component" value="Unassembled WGS sequence"/>
</dbReference>
<protein>
    <submittedName>
        <fullName evidence="2">Uncharacterized protein</fullName>
    </submittedName>
</protein>
<evidence type="ECO:0000313" key="3">
    <source>
        <dbReference type="Proteomes" id="UP001156694"/>
    </source>
</evidence>
<feature type="transmembrane region" description="Helical" evidence="1">
    <location>
        <begin position="39"/>
        <end position="60"/>
    </location>
</feature>
<evidence type="ECO:0000256" key="1">
    <source>
        <dbReference type="SAM" id="Phobius"/>
    </source>
</evidence>
<accession>A0ABQ5VS92</accession>
<dbReference type="RefSeq" id="WP_348520651.1">
    <property type="nucleotide sequence ID" value="NZ_BSNN01000002.1"/>
</dbReference>
<keyword evidence="3" id="KW-1185">Reference proteome</keyword>
<gene>
    <name evidence="2" type="ORF">GCM10007939_04480</name>
</gene>